<dbReference type="Pfam" id="PF04073">
    <property type="entry name" value="tRNA_edit"/>
    <property type="match status" value="1"/>
</dbReference>
<protein>
    <recommendedName>
        <fullName evidence="1">YbaK/aminoacyl-tRNA synthetase-associated domain-containing protein</fullName>
    </recommendedName>
</protein>
<organism evidence="2 3">
    <name type="scientific">Candidatus Gottesmanbacteria bacterium RBG_16_38_7b</name>
    <dbReference type="NCBI Taxonomy" id="1798372"/>
    <lineage>
        <taxon>Bacteria</taxon>
        <taxon>Candidatus Gottesmaniibacteriota</taxon>
    </lineage>
</organism>
<proteinExistence type="predicted"/>
<evidence type="ECO:0000313" key="3">
    <source>
        <dbReference type="Proteomes" id="UP000177396"/>
    </source>
</evidence>
<comment type="caution">
    <text evidence="2">The sequence shown here is derived from an EMBL/GenBank/DDBJ whole genome shotgun (WGS) entry which is preliminary data.</text>
</comment>
<evidence type="ECO:0000259" key="1">
    <source>
        <dbReference type="Pfam" id="PF04073"/>
    </source>
</evidence>
<dbReference type="Proteomes" id="UP000177396">
    <property type="component" value="Unassembled WGS sequence"/>
</dbReference>
<dbReference type="EMBL" id="MFJB01000015">
    <property type="protein sequence ID" value="OGG00743.1"/>
    <property type="molecule type" value="Genomic_DNA"/>
</dbReference>
<dbReference type="Gene3D" id="3.90.960.10">
    <property type="entry name" value="YbaK/aminoacyl-tRNA synthetase-associated domain"/>
    <property type="match status" value="1"/>
</dbReference>
<name>A0A1F5YL17_9BACT</name>
<sequence length="155" mass="17931">MAETTYQKLKQFYIDNQVTFREIEHAPGASAEEYHKALGCKYEQQLKCLLIKVYEQGKEYFAMVTIPAQKRADFEKLKQIFKAKRIRGATLDELRHITGCEYGEVPAAGKIFNIPLLLDNDFLNEQEVYMNAGIVTKSFVVNPQDLKRTEEPLMF</sequence>
<accession>A0A1F5YL17</accession>
<dbReference type="AlphaFoldDB" id="A0A1F5YL17"/>
<reference evidence="2 3" key="1">
    <citation type="journal article" date="2016" name="Nat. Commun.">
        <title>Thousands of microbial genomes shed light on interconnected biogeochemical processes in an aquifer system.</title>
        <authorList>
            <person name="Anantharaman K."/>
            <person name="Brown C.T."/>
            <person name="Hug L.A."/>
            <person name="Sharon I."/>
            <person name="Castelle C.J."/>
            <person name="Probst A.J."/>
            <person name="Thomas B.C."/>
            <person name="Singh A."/>
            <person name="Wilkins M.J."/>
            <person name="Karaoz U."/>
            <person name="Brodie E.L."/>
            <person name="Williams K.H."/>
            <person name="Hubbard S.S."/>
            <person name="Banfield J.F."/>
        </authorList>
    </citation>
    <scope>NUCLEOTIDE SEQUENCE [LARGE SCALE GENOMIC DNA]</scope>
</reference>
<dbReference type="InterPro" id="IPR036754">
    <property type="entry name" value="YbaK/aa-tRNA-synt-asso_dom_sf"/>
</dbReference>
<feature type="domain" description="YbaK/aminoacyl-tRNA synthetase-associated" evidence="1">
    <location>
        <begin position="25"/>
        <end position="148"/>
    </location>
</feature>
<dbReference type="InterPro" id="IPR007214">
    <property type="entry name" value="YbaK/aa-tRNA-synth-assoc-dom"/>
</dbReference>
<evidence type="ECO:0000313" key="2">
    <source>
        <dbReference type="EMBL" id="OGG00743.1"/>
    </source>
</evidence>
<gene>
    <name evidence="2" type="ORF">A2153_03150</name>
</gene>
<dbReference type="SUPFAM" id="SSF55826">
    <property type="entry name" value="YbaK/ProRS associated domain"/>
    <property type="match status" value="1"/>
</dbReference>
<dbReference type="GO" id="GO:0002161">
    <property type="term" value="F:aminoacyl-tRNA deacylase activity"/>
    <property type="evidence" value="ECO:0007669"/>
    <property type="project" value="InterPro"/>
</dbReference>
<dbReference type="PANTHER" id="PTHR30411:SF9">
    <property type="entry name" value="MULTIFUNCTIONAL SER_THR-TRNA DEACYLASE PROXP-Y"/>
    <property type="match status" value="1"/>
</dbReference>
<dbReference type="PANTHER" id="PTHR30411">
    <property type="entry name" value="CYTOPLASMIC PROTEIN"/>
    <property type="match status" value="1"/>
</dbReference>